<dbReference type="GO" id="GO:0016746">
    <property type="term" value="F:acyltransferase activity"/>
    <property type="evidence" value="ECO:0007669"/>
    <property type="project" value="UniProtKB-KW"/>
</dbReference>
<sequence length="542" mass="57017">MVAPPVAPGQPAADTPPARRRRDVRGTLLRVLLAAAGGVLVYLSFPPRTAWWLAPLGFAVLGVLVHGRRARAGFGLGLVWGLGFMAPLLRWTGEFVGLIAWLPLALVCALLIAVGTAAMAVVSRVPGAPLWMALVWVADEALRAVFPFGGFPWGKIAFGQPEGWYLPLASLGGAPLVGFAVALTGFGLAHLGRDWRVGAPLVVLPLVAGLAATALVRTDPDQGEVTVAAVQGNVPRAGLDFNSQRRAVLDNHVERTLELAADVDAGRAPRPQLVIWPENSSDIDPFRNVDAAAQIQRATEAIRAPIAVGAVVVDRADNLPRNTVVLFEPGVGATDSYTKRQLQPFGETMPYREFFRIFSETVERAGRFQPGDDPTGFAVGDVRVAIDTCYEVAFDSVVRDSVLAGGGANLIAIPTNNATFGYTEMTYQQLAMSRVRAVEHGRAVVVSATSGVSAIVAPDGSVTQRTGMFTPDALVATLPLRGEATLATRLGAWPEWVMTALGLAAVAFGSAVGLAQRRRRSRPTPGAGVGEEETDGGPAGAA</sequence>
<evidence type="ECO:0000256" key="1">
    <source>
        <dbReference type="ARBA" id="ARBA00004651"/>
    </source>
</evidence>
<feature type="domain" description="CN hydrolase" evidence="10">
    <location>
        <begin position="225"/>
        <end position="480"/>
    </location>
</feature>
<organism evidence="11 12">
    <name type="scientific">Saccharothrix longispora</name>
    <dbReference type="NCBI Taxonomy" id="33920"/>
    <lineage>
        <taxon>Bacteria</taxon>
        <taxon>Bacillati</taxon>
        <taxon>Actinomycetota</taxon>
        <taxon>Actinomycetes</taxon>
        <taxon>Pseudonocardiales</taxon>
        <taxon>Pseudonocardiaceae</taxon>
        <taxon>Saccharothrix</taxon>
    </lineage>
</organism>
<evidence type="ECO:0000256" key="3">
    <source>
        <dbReference type="ARBA" id="ARBA00022679"/>
    </source>
</evidence>
<dbReference type="Pfam" id="PF20154">
    <property type="entry name" value="LNT_N"/>
    <property type="match status" value="1"/>
</dbReference>
<feature type="region of interest" description="Disordered" evidence="9">
    <location>
        <begin position="515"/>
        <end position="542"/>
    </location>
</feature>
<evidence type="ECO:0000259" key="10">
    <source>
        <dbReference type="PROSITE" id="PS50263"/>
    </source>
</evidence>
<feature type="transmembrane region" description="Helical" evidence="8">
    <location>
        <begin position="496"/>
        <end position="515"/>
    </location>
</feature>
<evidence type="ECO:0000256" key="7">
    <source>
        <dbReference type="ARBA" id="ARBA00023315"/>
    </source>
</evidence>
<dbReference type="PANTHER" id="PTHR38686:SF1">
    <property type="entry name" value="APOLIPOPROTEIN N-ACYLTRANSFERASE"/>
    <property type="match status" value="1"/>
</dbReference>
<name>A0ABU1PTT2_9PSEU</name>
<keyword evidence="5 8" id="KW-1133">Transmembrane helix</keyword>
<comment type="catalytic activity">
    <reaction evidence="8">
        <text>N-terminal S-1,2-diacyl-sn-glyceryl-L-cysteinyl-[lipoprotein] + a glycerophospholipid = N-acyl-S-1,2-diacyl-sn-glyceryl-L-cysteinyl-[lipoprotein] + a 2-acyl-sn-glycero-3-phospholipid + H(+)</text>
        <dbReference type="Rhea" id="RHEA:48228"/>
        <dbReference type="Rhea" id="RHEA-COMP:14681"/>
        <dbReference type="Rhea" id="RHEA-COMP:14684"/>
        <dbReference type="ChEBI" id="CHEBI:15378"/>
        <dbReference type="ChEBI" id="CHEBI:136912"/>
        <dbReference type="ChEBI" id="CHEBI:140656"/>
        <dbReference type="ChEBI" id="CHEBI:140657"/>
        <dbReference type="ChEBI" id="CHEBI:140660"/>
        <dbReference type="EC" id="2.3.1.269"/>
    </reaction>
</comment>
<feature type="transmembrane region" description="Helical" evidence="8">
    <location>
        <begin position="51"/>
        <end position="67"/>
    </location>
</feature>
<accession>A0ABU1PTT2</accession>
<feature type="transmembrane region" description="Helical" evidence="8">
    <location>
        <begin position="163"/>
        <end position="185"/>
    </location>
</feature>
<dbReference type="Pfam" id="PF00795">
    <property type="entry name" value="CN_hydrolase"/>
    <property type="match status" value="1"/>
</dbReference>
<comment type="subcellular location">
    <subcellularLocation>
        <location evidence="1 8">Cell membrane</location>
        <topology evidence="1 8">Multi-pass membrane protein</topology>
    </subcellularLocation>
</comment>
<feature type="transmembrane region" description="Helical" evidence="8">
    <location>
        <begin position="27"/>
        <end position="45"/>
    </location>
</feature>
<dbReference type="SUPFAM" id="SSF56317">
    <property type="entry name" value="Carbon-nitrogen hydrolase"/>
    <property type="match status" value="1"/>
</dbReference>
<dbReference type="NCBIfam" id="TIGR00546">
    <property type="entry name" value="lnt"/>
    <property type="match status" value="1"/>
</dbReference>
<dbReference type="InterPro" id="IPR003010">
    <property type="entry name" value="C-N_Hydrolase"/>
</dbReference>
<keyword evidence="7 8" id="KW-0012">Acyltransferase</keyword>
<evidence type="ECO:0000256" key="8">
    <source>
        <dbReference type="HAMAP-Rule" id="MF_01148"/>
    </source>
</evidence>
<gene>
    <name evidence="8" type="primary">lnt</name>
    <name evidence="11" type="ORF">J2S66_002240</name>
</gene>
<proteinExistence type="inferred from homology"/>
<feature type="transmembrane region" description="Helical" evidence="8">
    <location>
        <begin position="74"/>
        <end position="92"/>
    </location>
</feature>
<dbReference type="HAMAP" id="MF_01148">
    <property type="entry name" value="Lnt"/>
    <property type="match status" value="1"/>
</dbReference>
<evidence type="ECO:0000313" key="11">
    <source>
        <dbReference type="EMBL" id="MDR6593856.1"/>
    </source>
</evidence>
<evidence type="ECO:0000256" key="4">
    <source>
        <dbReference type="ARBA" id="ARBA00022692"/>
    </source>
</evidence>
<keyword evidence="3 8" id="KW-0808">Transferase</keyword>
<evidence type="ECO:0000313" key="12">
    <source>
        <dbReference type="Proteomes" id="UP001268819"/>
    </source>
</evidence>
<dbReference type="InterPro" id="IPR004563">
    <property type="entry name" value="Apolipo_AcylTrfase"/>
</dbReference>
<reference evidence="11 12" key="1">
    <citation type="submission" date="2023-07" db="EMBL/GenBank/DDBJ databases">
        <title>Sequencing the genomes of 1000 actinobacteria strains.</title>
        <authorList>
            <person name="Klenk H.-P."/>
        </authorList>
    </citation>
    <scope>NUCLEOTIDE SEQUENCE [LARGE SCALE GENOMIC DNA]</scope>
    <source>
        <strain evidence="11 12">DSM 43749</strain>
    </source>
</reference>
<dbReference type="InterPro" id="IPR036526">
    <property type="entry name" value="C-N_Hydrolase_sf"/>
</dbReference>
<dbReference type="PANTHER" id="PTHR38686">
    <property type="entry name" value="APOLIPOPROTEIN N-ACYLTRANSFERASE"/>
    <property type="match status" value="1"/>
</dbReference>
<evidence type="ECO:0000256" key="5">
    <source>
        <dbReference type="ARBA" id="ARBA00022989"/>
    </source>
</evidence>
<comment type="function">
    <text evidence="8">Catalyzes the phospholipid dependent N-acylation of the N-terminal cysteine of apolipoprotein, the last step in lipoprotein maturation.</text>
</comment>
<evidence type="ECO:0000256" key="2">
    <source>
        <dbReference type="ARBA" id="ARBA00022475"/>
    </source>
</evidence>
<evidence type="ECO:0000256" key="6">
    <source>
        <dbReference type="ARBA" id="ARBA00023136"/>
    </source>
</evidence>
<feature type="transmembrane region" description="Helical" evidence="8">
    <location>
        <begin position="98"/>
        <end position="122"/>
    </location>
</feature>
<dbReference type="PROSITE" id="PS50263">
    <property type="entry name" value="CN_HYDROLASE"/>
    <property type="match status" value="1"/>
</dbReference>
<feature type="transmembrane region" description="Helical" evidence="8">
    <location>
        <begin position="197"/>
        <end position="216"/>
    </location>
</feature>
<dbReference type="InterPro" id="IPR045378">
    <property type="entry name" value="LNT_N"/>
</dbReference>
<comment type="pathway">
    <text evidence="8">Protein modification; lipoprotein biosynthesis (N-acyl transfer).</text>
</comment>
<comment type="similarity">
    <text evidence="8">Belongs to the CN hydrolase family. Apolipoprotein N-acyltransferase subfamily.</text>
</comment>
<keyword evidence="12" id="KW-1185">Reference proteome</keyword>
<keyword evidence="2 8" id="KW-1003">Cell membrane</keyword>
<dbReference type="CDD" id="cd07571">
    <property type="entry name" value="ALP_N-acyl_transferase"/>
    <property type="match status" value="1"/>
</dbReference>
<keyword evidence="6 8" id="KW-0472">Membrane</keyword>
<feature type="transmembrane region" description="Helical" evidence="8">
    <location>
        <begin position="129"/>
        <end position="151"/>
    </location>
</feature>
<dbReference type="RefSeq" id="WP_310306842.1">
    <property type="nucleotide sequence ID" value="NZ_BAAAXB010000001.1"/>
</dbReference>
<protein>
    <recommendedName>
        <fullName evidence="8">Apolipoprotein N-acyltransferase</fullName>
        <shortName evidence="8">ALP N-acyltransferase</shortName>
        <ecNumber evidence="8">2.3.1.269</ecNumber>
    </recommendedName>
</protein>
<keyword evidence="4 8" id="KW-0812">Transmembrane</keyword>
<dbReference type="Gene3D" id="3.60.110.10">
    <property type="entry name" value="Carbon-nitrogen hydrolase"/>
    <property type="match status" value="1"/>
</dbReference>
<comment type="caution">
    <text evidence="11">The sequence shown here is derived from an EMBL/GenBank/DDBJ whole genome shotgun (WGS) entry which is preliminary data.</text>
</comment>
<dbReference type="Proteomes" id="UP001268819">
    <property type="component" value="Unassembled WGS sequence"/>
</dbReference>
<dbReference type="EC" id="2.3.1.269" evidence="8"/>
<dbReference type="EMBL" id="JAVDSG010000001">
    <property type="protein sequence ID" value="MDR6593856.1"/>
    <property type="molecule type" value="Genomic_DNA"/>
</dbReference>
<evidence type="ECO:0000256" key="9">
    <source>
        <dbReference type="SAM" id="MobiDB-lite"/>
    </source>
</evidence>